<dbReference type="GO" id="GO:0004674">
    <property type="term" value="F:protein serine/threonine kinase activity"/>
    <property type="evidence" value="ECO:0007669"/>
    <property type="project" value="TreeGrafter"/>
</dbReference>
<keyword evidence="7" id="KW-1185">Reference proteome</keyword>
<dbReference type="OrthoDB" id="9805913at2"/>
<evidence type="ECO:0000313" key="6">
    <source>
        <dbReference type="EMBL" id="ACV69059.1"/>
    </source>
</evidence>
<dbReference type="RefSeq" id="WP_015752202.1">
    <property type="nucleotide sequence ID" value="NC_013223.1"/>
</dbReference>
<dbReference type="PANTHER" id="PTHR37419:SF1">
    <property type="entry name" value="SERINE_THREONINE-PROTEIN KINASE TOXIN HIPA"/>
    <property type="match status" value="1"/>
</dbReference>
<evidence type="ECO:0000256" key="3">
    <source>
        <dbReference type="ARBA" id="ARBA00022777"/>
    </source>
</evidence>
<feature type="domain" description="HipA-like C-terminal" evidence="4">
    <location>
        <begin position="168"/>
        <end position="371"/>
    </location>
</feature>
<evidence type="ECO:0000259" key="5">
    <source>
        <dbReference type="Pfam" id="PF13657"/>
    </source>
</evidence>
<organism evidence="6 7">
    <name type="scientific">Desulfohalobium retbaense (strain ATCC 49708 / DSM 5692 / JCM 16813 / HR100)</name>
    <dbReference type="NCBI Taxonomy" id="485915"/>
    <lineage>
        <taxon>Bacteria</taxon>
        <taxon>Pseudomonadati</taxon>
        <taxon>Thermodesulfobacteriota</taxon>
        <taxon>Desulfovibrionia</taxon>
        <taxon>Desulfovibrionales</taxon>
        <taxon>Desulfohalobiaceae</taxon>
        <taxon>Desulfohalobium</taxon>
    </lineage>
</organism>
<dbReference type="Pfam" id="PF13657">
    <property type="entry name" value="Couple_hipA"/>
    <property type="match status" value="1"/>
</dbReference>
<dbReference type="PANTHER" id="PTHR37419">
    <property type="entry name" value="SERINE/THREONINE-PROTEIN KINASE TOXIN HIPA"/>
    <property type="match status" value="1"/>
</dbReference>
<dbReference type="Pfam" id="PF07804">
    <property type="entry name" value="HipA_C"/>
    <property type="match status" value="1"/>
</dbReference>
<name>C8X3R2_DESRD</name>
<proteinExistence type="inferred from homology"/>
<dbReference type="InterPro" id="IPR017508">
    <property type="entry name" value="HipA_N1"/>
</dbReference>
<dbReference type="EMBL" id="CP001734">
    <property type="protein sequence ID" value="ACV69059.1"/>
    <property type="molecule type" value="Genomic_DNA"/>
</dbReference>
<evidence type="ECO:0000259" key="4">
    <source>
        <dbReference type="Pfam" id="PF07804"/>
    </source>
</evidence>
<feature type="domain" description="HipA N-terminal subdomain 1" evidence="5">
    <location>
        <begin position="6"/>
        <end position="103"/>
    </location>
</feature>
<dbReference type="KEGG" id="drt:Dret_1775"/>
<dbReference type="InterPro" id="IPR012893">
    <property type="entry name" value="HipA-like_C"/>
</dbReference>
<evidence type="ECO:0000256" key="1">
    <source>
        <dbReference type="ARBA" id="ARBA00010164"/>
    </source>
</evidence>
<evidence type="ECO:0000313" key="7">
    <source>
        <dbReference type="Proteomes" id="UP000001052"/>
    </source>
</evidence>
<dbReference type="InterPro" id="IPR052028">
    <property type="entry name" value="HipA_Ser/Thr_kinase"/>
</dbReference>
<comment type="similarity">
    <text evidence="1">Belongs to the HipA Ser/Thr kinase family.</text>
</comment>
<dbReference type="NCBIfam" id="TIGR03071">
    <property type="entry name" value="couple_hipA"/>
    <property type="match status" value="1"/>
</dbReference>
<dbReference type="HOGENOM" id="CLU_030167_1_0_7"/>
<evidence type="ECO:0000256" key="2">
    <source>
        <dbReference type="ARBA" id="ARBA00022679"/>
    </source>
</evidence>
<accession>C8X3R2</accession>
<dbReference type="STRING" id="485915.Dret_1775"/>
<dbReference type="eggNOG" id="COG3550">
    <property type="taxonomic scope" value="Bacteria"/>
</dbReference>
<keyword evidence="2" id="KW-0808">Transferase</keyword>
<reference evidence="7" key="1">
    <citation type="submission" date="2009-09" db="EMBL/GenBank/DDBJ databases">
        <title>The complete chromosome of Desulfohalobium retbaense DSM 5692.</title>
        <authorList>
            <consortium name="US DOE Joint Genome Institute (JGI-PGF)"/>
            <person name="Lucas S."/>
            <person name="Copeland A."/>
            <person name="Lapidus A."/>
            <person name="Glavina del Rio T."/>
            <person name="Dalin E."/>
            <person name="Tice H."/>
            <person name="Bruce D."/>
            <person name="Goodwin L."/>
            <person name="Pitluck S."/>
            <person name="Kyrpides N."/>
            <person name="Mavromatis K."/>
            <person name="Ivanova N."/>
            <person name="Mikhailova N."/>
            <person name="Munk A.C."/>
            <person name="Brettin T."/>
            <person name="Detter J.C."/>
            <person name="Han C."/>
            <person name="Tapia R."/>
            <person name="Larimer F."/>
            <person name="Land M."/>
            <person name="Hauser L."/>
            <person name="Markowitz V."/>
            <person name="Cheng J.-F."/>
            <person name="Hugenholtz P."/>
            <person name="Woyke T."/>
            <person name="Wu D."/>
            <person name="Spring S."/>
            <person name="Klenk H.-P."/>
            <person name="Eisen J.A."/>
        </authorList>
    </citation>
    <scope>NUCLEOTIDE SEQUENCE [LARGE SCALE GENOMIC DNA]</scope>
    <source>
        <strain evidence="7">DSM 5692</strain>
    </source>
</reference>
<reference evidence="6 7" key="2">
    <citation type="journal article" date="2010" name="Stand. Genomic Sci.">
        <title>Complete genome sequence of Desulfohalobium retbaense type strain (HR(100)).</title>
        <authorList>
            <person name="Spring S."/>
            <person name="Nolan M."/>
            <person name="Lapidus A."/>
            <person name="Glavina Del Rio T."/>
            <person name="Copeland A."/>
            <person name="Tice H."/>
            <person name="Cheng J.F."/>
            <person name="Lucas S."/>
            <person name="Land M."/>
            <person name="Chen F."/>
            <person name="Bruce D."/>
            <person name="Goodwin L."/>
            <person name="Pitluck S."/>
            <person name="Ivanova N."/>
            <person name="Mavromatis K."/>
            <person name="Mikhailova N."/>
            <person name="Pati A."/>
            <person name="Chen A."/>
            <person name="Palaniappan K."/>
            <person name="Hauser L."/>
            <person name="Chang Y.J."/>
            <person name="Jeffries C.D."/>
            <person name="Munk C."/>
            <person name="Kiss H."/>
            <person name="Chain P."/>
            <person name="Han C."/>
            <person name="Brettin T."/>
            <person name="Detter J.C."/>
            <person name="Schuler E."/>
            <person name="Goker M."/>
            <person name="Rohde M."/>
            <person name="Bristow J."/>
            <person name="Eisen J.A."/>
            <person name="Markowitz V."/>
            <person name="Hugenholtz P."/>
            <person name="Kyrpides N.C."/>
            <person name="Klenk H.P."/>
        </authorList>
    </citation>
    <scope>NUCLEOTIDE SEQUENCE [LARGE SCALE GENOMIC DNA]</scope>
    <source>
        <strain evidence="6 7">DSM 5692</strain>
    </source>
</reference>
<dbReference type="Proteomes" id="UP000001052">
    <property type="component" value="Chromosome"/>
</dbReference>
<sequence>MTVAVNVYLDGFFVGNAWRDGDGQLLFKYYPGWLESSGRQPLSLRLPLRPDVYGDAVVRPFLSGILPEQGARHRLAQCLDIDDSDILGLLAAIGGDCPGRISFSLPQHGPEHVPPGQRPLDDRILTALPEVLAECPFLAGEQSLRLCLPGSGRALPVVQERNRFSLPLGERSSTHVLKTAPFDRQAGVANEALCLALAAKAGVPVQASMQVATSREPLLLVQRADRSAVGAEGIQRLGAESLGQALGIANGIPIQDSRFFLQTGFQLLKQVGVAPIRDQKRLLQWSALQWVFGNEMLPVENITLLRQGQGWGVAPFYGLVCKAEHWEPSAAAASDEGAEWLEHRPCVAWAEATAVPEKTVGAIFDQVARGILKYVDEAVGQVGDPERTRTLAAYLRARAEKGSR</sequence>
<protein>
    <submittedName>
        <fullName evidence="6">HipA N-terminal domain protein</fullName>
    </submittedName>
</protein>
<dbReference type="GO" id="GO:0005829">
    <property type="term" value="C:cytosol"/>
    <property type="evidence" value="ECO:0007669"/>
    <property type="project" value="TreeGrafter"/>
</dbReference>
<keyword evidence="3" id="KW-0418">Kinase</keyword>
<dbReference type="AlphaFoldDB" id="C8X3R2"/>
<gene>
    <name evidence="6" type="ordered locus">Dret_1775</name>
</gene>